<dbReference type="HOGENOM" id="CLU_112007_0_1_9"/>
<evidence type="ECO:0000256" key="2">
    <source>
        <dbReference type="ARBA" id="ARBA00023444"/>
    </source>
</evidence>
<comment type="catalytic activity">
    <reaction evidence="5">
        <text>siroheme + 2 H(+) = 12,18-didecarboxysiroheme + 2 CO2</text>
        <dbReference type="Rhea" id="RHEA:19093"/>
        <dbReference type="ChEBI" id="CHEBI:15378"/>
        <dbReference type="ChEBI" id="CHEBI:16526"/>
        <dbReference type="ChEBI" id="CHEBI:60052"/>
        <dbReference type="ChEBI" id="CHEBI:140497"/>
        <dbReference type="EC" id="4.1.1.111"/>
    </reaction>
</comment>
<dbReference type="PANTHER" id="PTHR43413">
    <property type="entry name" value="TRANSCRIPTIONAL REGULATOR, ASNC FAMILY"/>
    <property type="match status" value="1"/>
</dbReference>
<keyword evidence="9" id="KW-1185">Reference proteome</keyword>
<comment type="pathway">
    <text evidence="2">Porphyrin-containing compound metabolism.</text>
</comment>
<feature type="domain" description="Siroheme decarboxylase NirL-like HTH" evidence="7">
    <location>
        <begin position="5"/>
        <end position="51"/>
    </location>
</feature>
<dbReference type="Pfam" id="PF17805">
    <property type="entry name" value="AsnC_trans_reg2"/>
    <property type="match status" value="1"/>
</dbReference>
<evidence type="ECO:0000256" key="3">
    <source>
        <dbReference type="ARBA" id="ARBA00023457"/>
    </source>
</evidence>
<dbReference type="OrthoDB" id="9806536at2"/>
<accession>C9R7T5</accession>
<dbReference type="eggNOG" id="COG1522">
    <property type="taxonomic scope" value="Bacteria"/>
</dbReference>
<dbReference type="KEGG" id="adg:Adeg_1254"/>
<dbReference type="RefSeq" id="WP_015739241.1">
    <property type="nucleotide sequence ID" value="NC_013385.1"/>
</dbReference>
<evidence type="ECO:0000259" key="7">
    <source>
        <dbReference type="Pfam" id="PF22451"/>
    </source>
</evidence>
<dbReference type="STRING" id="429009.Adeg_1254"/>
<dbReference type="InterPro" id="IPR040523">
    <property type="entry name" value="AsnC_trans_reg2"/>
</dbReference>
<dbReference type="AlphaFoldDB" id="C9R7T5"/>
<dbReference type="PANTHER" id="PTHR43413:SF1">
    <property type="entry name" value="SIROHEME DECARBOXYLASE NIRL SUBUNIT"/>
    <property type="match status" value="1"/>
</dbReference>
<organism evidence="8 9">
    <name type="scientific">Ammonifex degensii (strain DSM 10501 / KC4)</name>
    <dbReference type="NCBI Taxonomy" id="429009"/>
    <lineage>
        <taxon>Bacteria</taxon>
        <taxon>Bacillati</taxon>
        <taxon>Bacillota</taxon>
        <taxon>Clostridia</taxon>
        <taxon>Thermoanaerobacterales</taxon>
        <taxon>Thermoanaerobacteraceae</taxon>
        <taxon>Ammonifex</taxon>
    </lineage>
</organism>
<keyword evidence="1" id="KW-0456">Lyase</keyword>
<dbReference type="GO" id="GO:0016829">
    <property type="term" value="F:lyase activity"/>
    <property type="evidence" value="ECO:0007669"/>
    <property type="project" value="UniProtKB-KW"/>
</dbReference>
<dbReference type="Proteomes" id="UP000002620">
    <property type="component" value="Chromosome"/>
</dbReference>
<evidence type="ECO:0000256" key="1">
    <source>
        <dbReference type="ARBA" id="ARBA00023239"/>
    </source>
</evidence>
<evidence type="ECO:0000259" key="6">
    <source>
        <dbReference type="Pfam" id="PF17805"/>
    </source>
</evidence>
<evidence type="ECO:0000256" key="5">
    <source>
        <dbReference type="ARBA" id="ARBA00048470"/>
    </source>
</evidence>
<dbReference type="InterPro" id="IPR050684">
    <property type="entry name" value="HTH-Siroheme_Decarb"/>
</dbReference>
<dbReference type="EMBL" id="CP001785">
    <property type="protein sequence ID" value="ACX52364.1"/>
    <property type="molecule type" value="Genomic_DNA"/>
</dbReference>
<dbReference type="Gene3D" id="3.30.70.3460">
    <property type="match status" value="1"/>
</dbReference>
<proteinExistence type="inferred from homology"/>
<dbReference type="EC" id="4.1.1.111" evidence="4"/>
<dbReference type="InterPro" id="IPR053953">
    <property type="entry name" value="NirdL-like_HTH"/>
</dbReference>
<comment type="similarity">
    <text evidence="3">Belongs to the Ahb/Nir family.</text>
</comment>
<dbReference type="SMART" id="SM00344">
    <property type="entry name" value="HTH_ASNC"/>
    <property type="match status" value="1"/>
</dbReference>
<evidence type="ECO:0000313" key="8">
    <source>
        <dbReference type="EMBL" id="ACX52364.1"/>
    </source>
</evidence>
<evidence type="ECO:0000313" key="9">
    <source>
        <dbReference type="Proteomes" id="UP000002620"/>
    </source>
</evidence>
<evidence type="ECO:0000256" key="4">
    <source>
        <dbReference type="ARBA" id="ARBA00023471"/>
    </source>
</evidence>
<name>C9R7T5_AMMDK</name>
<feature type="domain" description="Siroheme decarboxylase AsnC-like ligand binding" evidence="6">
    <location>
        <begin position="62"/>
        <end position="146"/>
    </location>
</feature>
<dbReference type="Pfam" id="PF22451">
    <property type="entry name" value="NirdL-like_HTH"/>
    <property type="match status" value="1"/>
</dbReference>
<sequence length="161" mass="18878">MTEQEQRLILELGNNFPLTSRPFREIGKRVGMSEEAVIAKVKEYLEKGIIRRLSVALRQQHVGFTANAMVVWRVPPERVEEVGKKLASFPEVTHCYERLPTPEWPYNLYTMIHRPRREECWEIIRKLSSAVGVKDFLVLFSTQELKRSNPQYFTERGEEGE</sequence>
<reference evidence="8 9" key="1">
    <citation type="submission" date="2009-10" db="EMBL/GenBank/DDBJ databases">
        <title>Complete sequence of chromosome of Ammonifex degensii KC4.</title>
        <authorList>
            <consortium name="US DOE Joint Genome Institute"/>
            <person name="Kerfeld C."/>
            <person name="Goodner B."/>
            <person name="Huber H."/>
            <person name="Stetter K."/>
            <person name="Lucas S."/>
            <person name="Copeland A."/>
            <person name="Lapidus A."/>
            <person name="Glavina del Rio T."/>
            <person name="Dalin E."/>
            <person name="Tice H."/>
            <person name="Bruce D."/>
            <person name="Goodwin L."/>
            <person name="Pitluck S."/>
            <person name="Saunders E."/>
            <person name="Brettin T."/>
            <person name="Detter J.C."/>
            <person name="Han C."/>
            <person name="Larimer F."/>
            <person name="Land M."/>
            <person name="Hauser L."/>
            <person name="Kyrpides N."/>
            <person name="Ovchinnikova G."/>
            <person name="Richardson P."/>
        </authorList>
    </citation>
    <scope>NUCLEOTIDE SEQUENCE [LARGE SCALE GENOMIC DNA]</scope>
    <source>
        <strain evidence="9">DSM 10501 / KC4</strain>
    </source>
</reference>
<protein>
    <recommendedName>
        <fullName evidence="4">siroheme decarboxylase</fullName>
        <ecNumber evidence="4">4.1.1.111</ecNumber>
    </recommendedName>
</protein>
<dbReference type="InterPro" id="IPR019888">
    <property type="entry name" value="Tscrpt_reg_AsnC-like"/>
</dbReference>
<gene>
    <name evidence="8" type="ordered locus">Adeg_1254</name>
</gene>